<evidence type="ECO:0000313" key="2">
    <source>
        <dbReference type="EMBL" id="QIZ22333.1"/>
    </source>
</evidence>
<sequence>MPRKPLDGIGPAEGRRLGLIAASRRVMSTPRTRRGGKVASRPPRRPAGRRASGARSAWRARCAVGKPWSRFRTGKKKPAYAGFCGGLSPWIGVQAPAVHWWLVADANAACVFANPARDYCAWRVDLTAQQAATGRSWNRAVCLRFQGGELG</sequence>
<feature type="compositionally biased region" description="Basic residues" evidence="1">
    <location>
        <begin position="31"/>
        <end position="48"/>
    </location>
</feature>
<dbReference type="AlphaFoldDB" id="A0A6H1Q5V3"/>
<feature type="region of interest" description="Disordered" evidence="1">
    <location>
        <begin position="23"/>
        <end position="55"/>
    </location>
</feature>
<accession>A0A6H1Q5V3</accession>
<geneLocation type="plasmid" evidence="2">
    <name>p918607-IMP</name>
</geneLocation>
<reference evidence="2" key="1">
    <citation type="submission" date="2020-01" db="EMBL/GenBank/DDBJ databases">
        <authorList>
            <person name="Zhou D."/>
        </authorList>
    </citation>
    <scope>NUCLEOTIDE SEQUENCE</scope>
    <source>
        <strain evidence="2">918607</strain>
        <plasmid evidence="2">p918607-IMP</plasmid>
    </source>
</reference>
<proteinExistence type="predicted"/>
<organism evidence="2">
    <name type="scientific">Pseudomonas monteilii</name>
    <dbReference type="NCBI Taxonomy" id="76759"/>
    <lineage>
        <taxon>Bacteria</taxon>
        <taxon>Pseudomonadati</taxon>
        <taxon>Pseudomonadota</taxon>
        <taxon>Gammaproteobacteria</taxon>
        <taxon>Pseudomonadales</taxon>
        <taxon>Pseudomonadaceae</taxon>
        <taxon>Pseudomonas</taxon>
    </lineage>
</organism>
<evidence type="ECO:0000256" key="1">
    <source>
        <dbReference type="SAM" id="MobiDB-lite"/>
    </source>
</evidence>
<name>A0A6H1Q5V3_9PSED</name>
<keyword evidence="2" id="KW-0614">Plasmid</keyword>
<dbReference type="EMBL" id="MN961669">
    <property type="protein sequence ID" value="QIZ22333.1"/>
    <property type="molecule type" value="Genomic_DNA"/>
</dbReference>
<protein>
    <submittedName>
        <fullName evidence="2">Uncharacterized protein</fullName>
    </submittedName>
</protein>